<evidence type="ECO:0000256" key="4">
    <source>
        <dbReference type="ARBA" id="ARBA00022679"/>
    </source>
</evidence>
<feature type="domain" description="Histidine kinase" evidence="8">
    <location>
        <begin position="213"/>
        <end position="434"/>
    </location>
</feature>
<dbReference type="EMBL" id="BKAG01000011">
    <property type="protein sequence ID" value="GEP42691.1"/>
    <property type="molecule type" value="Genomic_DNA"/>
</dbReference>
<dbReference type="InterPro" id="IPR003661">
    <property type="entry name" value="HisK_dim/P_dom"/>
</dbReference>
<evidence type="ECO:0000256" key="3">
    <source>
        <dbReference type="ARBA" id="ARBA00022553"/>
    </source>
</evidence>
<dbReference type="InterPro" id="IPR036890">
    <property type="entry name" value="HATPase_C_sf"/>
</dbReference>
<dbReference type="Proteomes" id="UP000321577">
    <property type="component" value="Unassembled WGS sequence"/>
</dbReference>
<dbReference type="FunFam" id="3.30.565.10:FF:000010">
    <property type="entry name" value="Sensor histidine kinase RcsC"/>
    <property type="match status" value="1"/>
</dbReference>
<dbReference type="SMART" id="SM00387">
    <property type="entry name" value="HATPase_c"/>
    <property type="match status" value="1"/>
</dbReference>
<dbReference type="Gene3D" id="3.40.50.2300">
    <property type="match status" value="1"/>
</dbReference>
<comment type="catalytic activity">
    <reaction evidence="1">
        <text>ATP + protein L-histidine = ADP + protein N-phospho-L-histidine.</text>
        <dbReference type="EC" id="2.7.13.3"/>
    </reaction>
</comment>
<keyword evidence="5" id="KW-0418">Kinase</keyword>
<dbReference type="SMART" id="SM00388">
    <property type="entry name" value="HisKA"/>
    <property type="match status" value="1"/>
</dbReference>
<dbReference type="AlphaFoldDB" id="A0A512M8K0"/>
<dbReference type="SMART" id="SM00448">
    <property type="entry name" value="REC"/>
    <property type="match status" value="1"/>
</dbReference>
<dbReference type="InterPro" id="IPR007891">
    <property type="entry name" value="CHASE3"/>
</dbReference>
<dbReference type="EC" id="2.7.13.3" evidence="2"/>
<dbReference type="PRINTS" id="PR00344">
    <property type="entry name" value="BCTRLSENSOR"/>
</dbReference>
<dbReference type="InterPro" id="IPR011006">
    <property type="entry name" value="CheY-like_superfamily"/>
</dbReference>
<dbReference type="InterPro" id="IPR001789">
    <property type="entry name" value="Sig_transdc_resp-reg_receiver"/>
</dbReference>
<keyword evidence="11" id="KW-1185">Reference proteome</keyword>
<dbReference type="InterPro" id="IPR005467">
    <property type="entry name" value="His_kinase_dom"/>
</dbReference>
<dbReference type="InterPro" id="IPR004358">
    <property type="entry name" value="Sig_transdc_His_kin-like_C"/>
</dbReference>
<dbReference type="PROSITE" id="PS50109">
    <property type="entry name" value="HIS_KIN"/>
    <property type="match status" value="1"/>
</dbReference>
<dbReference type="Gene3D" id="1.10.287.130">
    <property type="match status" value="1"/>
</dbReference>
<organism evidence="10 11">
    <name type="scientific">Brevifollis gellanilyticus</name>
    <dbReference type="NCBI Taxonomy" id="748831"/>
    <lineage>
        <taxon>Bacteria</taxon>
        <taxon>Pseudomonadati</taxon>
        <taxon>Verrucomicrobiota</taxon>
        <taxon>Verrucomicrobiia</taxon>
        <taxon>Verrucomicrobiales</taxon>
        <taxon>Verrucomicrobiaceae</taxon>
    </lineage>
</organism>
<evidence type="ECO:0000256" key="2">
    <source>
        <dbReference type="ARBA" id="ARBA00012438"/>
    </source>
</evidence>
<dbReference type="InterPro" id="IPR003594">
    <property type="entry name" value="HATPase_dom"/>
</dbReference>
<dbReference type="SUPFAM" id="SSF47384">
    <property type="entry name" value="Homodimeric domain of signal transducing histidine kinase"/>
    <property type="match status" value="1"/>
</dbReference>
<proteinExistence type="predicted"/>
<dbReference type="PROSITE" id="PS50110">
    <property type="entry name" value="RESPONSE_REGULATORY"/>
    <property type="match status" value="1"/>
</dbReference>
<dbReference type="Gene3D" id="3.30.565.10">
    <property type="entry name" value="Histidine kinase-like ATPase, C-terminal domain"/>
    <property type="match status" value="1"/>
</dbReference>
<keyword evidence="7" id="KW-1133">Transmembrane helix</keyword>
<evidence type="ECO:0000256" key="1">
    <source>
        <dbReference type="ARBA" id="ARBA00000085"/>
    </source>
</evidence>
<name>A0A512M8K0_9BACT</name>
<dbReference type="InterPro" id="IPR036097">
    <property type="entry name" value="HisK_dim/P_sf"/>
</dbReference>
<keyword evidence="7" id="KW-0472">Membrane</keyword>
<dbReference type="Pfam" id="PF02518">
    <property type="entry name" value="HATPase_c"/>
    <property type="match status" value="1"/>
</dbReference>
<keyword evidence="4" id="KW-0808">Transferase</keyword>
<dbReference type="SUPFAM" id="SSF52172">
    <property type="entry name" value="CheY-like"/>
    <property type="match status" value="1"/>
</dbReference>
<gene>
    <name evidence="10" type="ORF">BGE01nite_19820</name>
</gene>
<evidence type="ECO:0000256" key="7">
    <source>
        <dbReference type="SAM" id="Phobius"/>
    </source>
</evidence>
<keyword evidence="7" id="KW-0812">Transmembrane</keyword>
<evidence type="ECO:0000259" key="9">
    <source>
        <dbReference type="PROSITE" id="PS50110"/>
    </source>
</evidence>
<evidence type="ECO:0000256" key="6">
    <source>
        <dbReference type="PROSITE-ProRule" id="PRU00169"/>
    </source>
</evidence>
<reference evidence="10 11" key="1">
    <citation type="submission" date="2019-07" db="EMBL/GenBank/DDBJ databases">
        <title>Whole genome shotgun sequence of Brevifollis gellanilyticus NBRC 108608.</title>
        <authorList>
            <person name="Hosoyama A."/>
            <person name="Uohara A."/>
            <person name="Ohji S."/>
            <person name="Ichikawa N."/>
        </authorList>
    </citation>
    <scope>NUCLEOTIDE SEQUENCE [LARGE SCALE GENOMIC DNA]</scope>
    <source>
        <strain evidence="10 11">NBRC 108608</strain>
    </source>
</reference>
<evidence type="ECO:0000256" key="5">
    <source>
        <dbReference type="ARBA" id="ARBA00022777"/>
    </source>
</evidence>
<accession>A0A512M8K0</accession>
<dbReference type="SUPFAM" id="SSF55874">
    <property type="entry name" value="ATPase domain of HSP90 chaperone/DNA topoisomerase II/histidine kinase"/>
    <property type="match status" value="1"/>
</dbReference>
<comment type="caution">
    <text evidence="10">The sequence shown here is derived from an EMBL/GenBank/DDBJ whole genome shotgun (WGS) entry which is preliminary data.</text>
</comment>
<sequence>MVSMTFSGRIAREGAKTIEHTNVVIGTYLELRAVISEIESTTRSSLIVGDMPMTEPLTKAEADSSRILALLNDLTRESSAQQKMIEKVRALVQASLSSLRELISHPEGPAGDDARKASVRRGTALMKELQASIDEGVQYERDLYLERDQRAAKEFQKQTFTSIGGLVLAVATGLASLLLLMRNHRETLRHLEMQRVSEQVREADLQKSKFLANMSHEIRTPMNAILGFTDLLTGLIKEPRALKYVRSIQSSGRTLLELINEILDISRVEAGKLEIRAEPSNVREIVEGVAVMLKKHAQDKGISLETKILGTVPSLLDIDPLRFRQVVLNLVTNAVKFTNRGGVKVLLNTTPSGEEKWDITVTVTDTGVGIPEEDRARIFSPFEQASTHSRSGAQGTGLGLSITQKLVDLMKGEIRYKSTVGTGSEFTVVLPGVPVSKKEADPPSNRSADFNELRPAAILVVDDNPTNREVIAGYFHDSHHELLFAQDGIEAIEIARHAKPDVILMDIRMPRMDGKGAREILREDEKTRAIPVIAQTASSMPEESSRLKRLFDGYLQKPFSPRQLFDELEPVIGHATMRHATGRPVKPVDDEIPEAVIESLDAHSSASWPDLAQRLNELATRDIQRFLDTCPMREIAACGNELQVLAARHDCPPLNRYASALTSAAECFEIEQVERLLGEFDTIAERITGVPVQPSA</sequence>
<dbReference type="Pfam" id="PF05227">
    <property type="entry name" value="CHASE3"/>
    <property type="match status" value="1"/>
</dbReference>
<evidence type="ECO:0000259" key="8">
    <source>
        <dbReference type="PROSITE" id="PS50109"/>
    </source>
</evidence>
<protein>
    <recommendedName>
        <fullName evidence="2">histidine kinase</fullName>
        <ecNumber evidence="2">2.7.13.3</ecNumber>
    </recommendedName>
</protein>
<feature type="transmembrane region" description="Helical" evidence="7">
    <location>
        <begin position="160"/>
        <end position="181"/>
    </location>
</feature>
<dbReference type="PANTHER" id="PTHR43047">
    <property type="entry name" value="TWO-COMPONENT HISTIDINE PROTEIN KINASE"/>
    <property type="match status" value="1"/>
</dbReference>
<evidence type="ECO:0000313" key="10">
    <source>
        <dbReference type="EMBL" id="GEP42691.1"/>
    </source>
</evidence>
<dbReference type="Pfam" id="PF00072">
    <property type="entry name" value="Response_reg"/>
    <property type="match status" value="1"/>
</dbReference>
<feature type="modified residue" description="4-aspartylphosphate" evidence="6">
    <location>
        <position position="506"/>
    </location>
</feature>
<dbReference type="Pfam" id="PF00512">
    <property type="entry name" value="HisKA"/>
    <property type="match status" value="1"/>
</dbReference>
<dbReference type="CDD" id="cd16922">
    <property type="entry name" value="HATPase_EvgS-ArcB-TorS-like"/>
    <property type="match status" value="1"/>
</dbReference>
<feature type="domain" description="Response regulatory" evidence="9">
    <location>
        <begin position="457"/>
        <end position="572"/>
    </location>
</feature>
<dbReference type="GO" id="GO:0000155">
    <property type="term" value="F:phosphorelay sensor kinase activity"/>
    <property type="evidence" value="ECO:0007669"/>
    <property type="project" value="InterPro"/>
</dbReference>
<evidence type="ECO:0000313" key="11">
    <source>
        <dbReference type="Proteomes" id="UP000321577"/>
    </source>
</evidence>
<dbReference type="CDD" id="cd00082">
    <property type="entry name" value="HisKA"/>
    <property type="match status" value="1"/>
</dbReference>
<keyword evidence="3 6" id="KW-0597">Phosphoprotein</keyword>